<comment type="caution">
    <text evidence="2">The sequence shown here is derived from an EMBL/GenBank/DDBJ whole genome shotgun (WGS) entry which is preliminary data.</text>
</comment>
<accession>A0A2S9TCY8</accession>
<gene>
    <name evidence="2" type="ORF">CJ670_08035</name>
</gene>
<dbReference type="Proteomes" id="UP000239151">
    <property type="component" value="Unassembled WGS sequence"/>
</dbReference>
<organism evidence="2 3">
    <name type="scientific">Aliarcobacter cryaerophilus</name>
    <dbReference type="NCBI Taxonomy" id="28198"/>
    <lineage>
        <taxon>Bacteria</taxon>
        <taxon>Pseudomonadati</taxon>
        <taxon>Campylobacterota</taxon>
        <taxon>Epsilonproteobacteria</taxon>
        <taxon>Campylobacterales</taxon>
        <taxon>Arcobacteraceae</taxon>
        <taxon>Aliarcobacter</taxon>
    </lineage>
</organism>
<name>A0A2S9TCY8_9BACT</name>
<sequence>MTTNKIKPLIFSILFPILVLFFIQVTYKYNCYSLIAYVFIVFLISYSFFQKRMREKNCFKNCYFKEDTFIAKIITSPYFTMIFYLIISLIYTISIIYVVVSFEWYFYIFLGFFIAFVFVLYHKLLLWFSNIVHEKHLEIFAKEFTIKISSLILFVVYIFLFIYSYEPSYLTTNLEESLKLATNSLSSNCQYLDYILRLKVELDTHFWFFTKQSSQILENQELKNIVWILFIVVNAISILGLNRFIVQIVSLSSKIREKIEDKKEIETNE</sequence>
<feature type="transmembrane region" description="Helical" evidence="1">
    <location>
        <begin position="225"/>
        <end position="246"/>
    </location>
</feature>
<feature type="transmembrane region" description="Helical" evidence="1">
    <location>
        <begin position="32"/>
        <end position="49"/>
    </location>
</feature>
<evidence type="ECO:0000313" key="2">
    <source>
        <dbReference type="EMBL" id="PRM96704.1"/>
    </source>
</evidence>
<proteinExistence type="predicted"/>
<dbReference type="EMBL" id="NXGI01000017">
    <property type="protein sequence ID" value="PRM96704.1"/>
    <property type="molecule type" value="Genomic_DNA"/>
</dbReference>
<evidence type="ECO:0000313" key="3">
    <source>
        <dbReference type="Proteomes" id="UP000239151"/>
    </source>
</evidence>
<keyword evidence="1" id="KW-0812">Transmembrane</keyword>
<reference evidence="2 3" key="1">
    <citation type="submission" date="2017-09" db="EMBL/GenBank/DDBJ databases">
        <title>Reassesment of A. cryaerophilus.</title>
        <authorList>
            <person name="Perez-Cataluna A."/>
            <person name="Collado L."/>
            <person name="Salgado O."/>
            <person name="Lefinanco V."/>
            <person name="Figueras M.J."/>
        </authorList>
    </citation>
    <scope>NUCLEOTIDE SEQUENCE [LARGE SCALE GENOMIC DNA]</scope>
    <source>
        <strain evidence="2 3">LMG 9065</strain>
    </source>
</reference>
<evidence type="ECO:0000256" key="1">
    <source>
        <dbReference type="SAM" id="Phobius"/>
    </source>
</evidence>
<feature type="transmembrane region" description="Helical" evidence="1">
    <location>
        <begin position="104"/>
        <end position="124"/>
    </location>
</feature>
<feature type="transmembrane region" description="Helical" evidence="1">
    <location>
        <begin position="9"/>
        <end position="26"/>
    </location>
</feature>
<dbReference type="AlphaFoldDB" id="A0A2S9TCY8"/>
<keyword evidence="1" id="KW-0472">Membrane</keyword>
<feature type="transmembrane region" description="Helical" evidence="1">
    <location>
        <begin position="144"/>
        <end position="165"/>
    </location>
</feature>
<feature type="transmembrane region" description="Helical" evidence="1">
    <location>
        <begin position="69"/>
        <end position="98"/>
    </location>
</feature>
<protein>
    <submittedName>
        <fullName evidence="2">Uncharacterized protein</fullName>
    </submittedName>
</protein>
<keyword evidence="1" id="KW-1133">Transmembrane helix</keyword>